<keyword evidence="3" id="KW-1185">Reference proteome</keyword>
<dbReference type="GeneID" id="90002553"/>
<comment type="caution">
    <text evidence="2">The sequence shown here is derived from an EMBL/GenBank/DDBJ whole genome shotgun (WGS) entry which is preliminary data.</text>
</comment>
<dbReference type="RefSeq" id="XP_064727002.1">
    <property type="nucleotide sequence ID" value="XM_064877500.1"/>
</dbReference>
<keyword evidence="1" id="KW-0812">Transmembrane</keyword>
<evidence type="ECO:0000256" key="1">
    <source>
        <dbReference type="SAM" id="Phobius"/>
    </source>
</evidence>
<keyword evidence="1" id="KW-1133">Transmembrane helix</keyword>
<evidence type="ECO:0000313" key="2">
    <source>
        <dbReference type="EMBL" id="KAK5938912.1"/>
    </source>
</evidence>
<gene>
    <name evidence="2" type="ORF">PMZ80_009104</name>
</gene>
<feature type="transmembrane region" description="Helical" evidence="1">
    <location>
        <begin position="108"/>
        <end position="129"/>
    </location>
</feature>
<feature type="transmembrane region" description="Helical" evidence="1">
    <location>
        <begin position="554"/>
        <end position="578"/>
    </location>
</feature>
<feature type="transmembrane region" description="Helical" evidence="1">
    <location>
        <begin position="37"/>
        <end position="61"/>
    </location>
</feature>
<keyword evidence="1" id="KW-0472">Membrane</keyword>
<reference evidence="2 3" key="1">
    <citation type="journal article" date="2023" name="Res Sq">
        <title>Genomic and morphological characterization of Knufia obscura isolated from the Mars 2020 spacecraft assembly facility.</title>
        <authorList>
            <person name="Chander A.M."/>
            <person name="Teixeira M.M."/>
            <person name="Singh N.K."/>
            <person name="Williams M.P."/>
            <person name="Parker C.W."/>
            <person name="Leo P."/>
            <person name="Stajich J.E."/>
            <person name="Torok T."/>
            <person name="Tighe S."/>
            <person name="Mason C.E."/>
            <person name="Venkateswaran K."/>
        </authorList>
    </citation>
    <scope>NUCLEOTIDE SEQUENCE [LARGE SCALE GENOMIC DNA]</scope>
    <source>
        <strain evidence="2 3">CCFEE 5817</strain>
    </source>
</reference>
<name>A0ABR0RE54_9EURO</name>
<dbReference type="Proteomes" id="UP001334248">
    <property type="component" value="Unassembled WGS sequence"/>
</dbReference>
<organism evidence="2 3">
    <name type="scientific">Knufia obscura</name>
    <dbReference type="NCBI Taxonomy" id="1635080"/>
    <lineage>
        <taxon>Eukaryota</taxon>
        <taxon>Fungi</taxon>
        <taxon>Dikarya</taxon>
        <taxon>Ascomycota</taxon>
        <taxon>Pezizomycotina</taxon>
        <taxon>Eurotiomycetes</taxon>
        <taxon>Chaetothyriomycetidae</taxon>
        <taxon>Chaetothyriales</taxon>
        <taxon>Trichomeriaceae</taxon>
        <taxon>Knufia</taxon>
    </lineage>
</organism>
<protein>
    <submittedName>
        <fullName evidence="2">Uncharacterized protein</fullName>
    </submittedName>
</protein>
<dbReference type="EMBL" id="JAVHJV010000012">
    <property type="protein sequence ID" value="KAK5938912.1"/>
    <property type="molecule type" value="Genomic_DNA"/>
</dbReference>
<evidence type="ECO:0000313" key="3">
    <source>
        <dbReference type="Proteomes" id="UP001334248"/>
    </source>
</evidence>
<accession>A0ABR0RE54</accession>
<sequence length="646" mass="72008">MSSNEIYTGFWMNRSRSTVLGATWTLSVGNANILNSFLTFLITTILLGSLWEIAVISLYLARPLPSDQNPSIEKKWVILRNSATPATASFSLLKSLLSQKDGRKPRKLTLIVLLPTCLLLVLKAAGFLIPPLIISASPNELALLKPETCGFKTPYLRTDPGVPRGANAANELSETMESRRYATERYGKSTTVFATKRVFPVETLPFDVVQNEPCPFDEEMCLLSPKSAVSFDTGLLDSHTHLGINAPTPDRIQYRWRSVCTPLRITDRVTTLRNETRDGIFISGDEPVFEVNLGPLANSDRSYTFFYKQNFLDPSGYQVRSVSAIGGNQNPLNIWTPINPLNRVDADVTLVLIGTNAVTYVNKVSDPVFQANDTTIDDGLWISDYYLRIIGCADQHQYCNPETGLCTAMNGTQGEWSSPFVYDGLSPQYATGWRLSQYTMEHLIDASVRSLGNNALIAHSIIPDNSYISPGLPDNHWQHEAQRWFETGLAKFQYKAMEYPNVSYPELYVKTGDIDSGISLTQNFTEIPEVDELLSSQCKNQLVKLNGRGQNVSVLGLALLLIATAVLYLVAKLLTWWGSKPSRTNGRRKLWQQDHFLALWHVARRVPKTEAPSRMDKSALLGPEYIPLNKNTSVANSGPFERRPAS</sequence>
<proteinExistence type="predicted"/>